<evidence type="ECO:0000256" key="1">
    <source>
        <dbReference type="SAM" id="Phobius"/>
    </source>
</evidence>
<accession>A0ABW2QI82</accession>
<dbReference type="EMBL" id="JBHTCA010000004">
    <property type="protein sequence ID" value="MFC7408672.1"/>
    <property type="molecule type" value="Genomic_DNA"/>
</dbReference>
<organism evidence="2 3">
    <name type="scientific">Hydrogenophaga atypica</name>
    <dbReference type="NCBI Taxonomy" id="249409"/>
    <lineage>
        <taxon>Bacteria</taxon>
        <taxon>Pseudomonadati</taxon>
        <taxon>Pseudomonadota</taxon>
        <taxon>Betaproteobacteria</taxon>
        <taxon>Burkholderiales</taxon>
        <taxon>Comamonadaceae</taxon>
        <taxon>Hydrogenophaga</taxon>
    </lineage>
</organism>
<keyword evidence="1" id="KW-0812">Transmembrane</keyword>
<evidence type="ECO:0000313" key="3">
    <source>
        <dbReference type="Proteomes" id="UP001596501"/>
    </source>
</evidence>
<protein>
    <submittedName>
        <fullName evidence="2">Nitrogen fixation protein FixH</fullName>
    </submittedName>
</protein>
<gene>
    <name evidence="2" type="ORF">ACFQPB_07350</name>
</gene>
<dbReference type="RefSeq" id="WP_382199102.1">
    <property type="nucleotide sequence ID" value="NZ_JBHTCA010000004.1"/>
</dbReference>
<keyword evidence="1" id="KW-1133">Transmembrane helix</keyword>
<proteinExistence type="predicted"/>
<keyword evidence="1" id="KW-0472">Membrane</keyword>
<sequence>MTTAQALKNPPVARAWWREPYVWLVIGGPAVVVVAGIATAIIAMTNPDPVLDRSAPQTRTASPDEAFKLAPAGQARNHATTATVPVKP</sequence>
<evidence type="ECO:0000313" key="2">
    <source>
        <dbReference type="EMBL" id="MFC7408672.1"/>
    </source>
</evidence>
<name>A0ABW2QI82_9BURK</name>
<feature type="transmembrane region" description="Helical" evidence="1">
    <location>
        <begin position="20"/>
        <end position="44"/>
    </location>
</feature>
<keyword evidence="3" id="KW-1185">Reference proteome</keyword>
<comment type="caution">
    <text evidence="2">The sequence shown here is derived from an EMBL/GenBank/DDBJ whole genome shotgun (WGS) entry which is preliminary data.</text>
</comment>
<reference evidence="3" key="1">
    <citation type="journal article" date="2019" name="Int. J. Syst. Evol. Microbiol.">
        <title>The Global Catalogue of Microorganisms (GCM) 10K type strain sequencing project: providing services to taxonomists for standard genome sequencing and annotation.</title>
        <authorList>
            <consortium name="The Broad Institute Genomics Platform"/>
            <consortium name="The Broad Institute Genome Sequencing Center for Infectious Disease"/>
            <person name="Wu L."/>
            <person name="Ma J."/>
        </authorList>
    </citation>
    <scope>NUCLEOTIDE SEQUENCE [LARGE SCALE GENOMIC DNA]</scope>
    <source>
        <strain evidence="3">CGMCC 1.12371</strain>
    </source>
</reference>
<dbReference type="Proteomes" id="UP001596501">
    <property type="component" value="Unassembled WGS sequence"/>
</dbReference>